<accession>A0ABQ2VZP2</accession>
<dbReference type="Proteomes" id="UP000660675">
    <property type="component" value="Unassembled WGS sequence"/>
</dbReference>
<dbReference type="InterPro" id="IPR026487">
    <property type="entry name" value="CHP04141"/>
</dbReference>
<evidence type="ECO:0000313" key="2">
    <source>
        <dbReference type="Proteomes" id="UP000660675"/>
    </source>
</evidence>
<comment type="caution">
    <text evidence="1">The sequence shown here is derived from an EMBL/GenBank/DDBJ whole genome shotgun (WGS) entry which is preliminary data.</text>
</comment>
<evidence type="ECO:0000313" key="1">
    <source>
        <dbReference type="EMBL" id="GGV86965.1"/>
    </source>
</evidence>
<dbReference type="NCBIfam" id="TIGR04141">
    <property type="entry name" value="TIGR04141 family sporadically distributed protein"/>
    <property type="match status" value="1"/>
</dbReference>
<evidence type="ECO:0008006" key="3">
    <source>
        <dbReference type="Google" id="ProtNLM"/>
    </source>
</evidence>
<gene>
    <name evidence="1" type="ORF">GCM10015535_35810</name>
</gene>
<proteinExistence type="predicted"/>
<dbReference type="RefSeq" id="WP_189544743.1">
    <property type="nucleotide sequence ID" value="NZ_BMTF01000011.1"/>
</dbReference>
<reference evidence="2" key="1">
    <citation type="journal article" date="2019" name="Int. J. Syst. Evol. Microbiol.">
        <title>The Global Catalogue of Microorganisms (GCM) 10K type strain sequencing project: providing services to taxonomists for standard genome sequencing and annotation.</title>
        <authorList>
            <consortium name="The Broad Institute Genomics Platform"/>
            <consortium name="The Broad Institute Genome Sequencing Center for Infectious Disease"/>
            <person name="Wu L."/>
            <person name="Ma J."/>
        </authorList>
    </citation>
    <scope>NUCLEOTIDE SEQUENCE [LARGE SCALE GENOMIC DNA]</scope>
    <source>
        <strain evidence="2">JCM 4376</strain>
    </source>
</reference>
<sequence length="568" mass="61706">MASNTAVRTVYLLTGVTPTPEAMLDALDPQLLDRLGADLHFPDALGVPAVYITCGMEHTEAPWCEPMARTTGITVAESVRRTAAVLLLAVDGTVYAIGCDQGYRLIPDRLKDKRFGLSFAIRQMDPNMIRGAVSRSLGQTRTDISLVPSGAPVPLLGLRDHSRVVRSLGGYLDDLPLTRSRYTRGRAVSAQGGCGLRIALGIEPEALLSDLRTIARICREDIPHQELEFVDHIVPVTDPTVLDALDRELDDCLGRPADGRISSIVPSDHHVAYTEASVYMTRINSADAWRSDDFDLGYVLMRARLAPPGQRLKVLREGTVTLARDRRTSAVDTLAVTSALTWLEVGSSLGSRRFFLLEGEWYEGGAAYVAESRATVAALFSPVPSVSLPAWLDGESENTYNNRVADEERPGWLCLDTKNVTNPLRPRDQVEICDLLTPDGTLVLVKRAAGSGPLSHLFSQARVAVELLQESAQVRAEFTAKVTRLSGGRYVLPDDFTPKRIVLAMLLKNRESLTPESVFGFSQITMAQTSKALAARGVAVEVVGIPEGGIDTVPLPMGRMEIGAWVPG</sequence>
<protein>
    <recommendedName>
        <fullName evidence="3">Sporadically distributed protein, TIGR04141 family</fullName>
    </recommendedName>
</protein>
<name>A0ABQ2VZP2_9ACTN</name>
<dbReference type="EMBL" id="BMTF01000011">
    <property type="protein sequence ID" value="GGV86965.1"/>
    <property type="molecule type" value="Genomic_DNA"/>
</dbReference>
<organism evidence="1 2">
    <name type="scientific">Streptomyces gelaticus</name>
    <dbReference type="NCBI Taxonomy" id="285446"/>
    <lineage>
        <taxon>Bacteria</taxon>
        <taxon>Bacillati</taxon>
        <taxon>Actinomycetota</taxon>
        <taxon>Actinomycetes</taxon>
        <taxon>Kitasatosporales</taxon>
        <taxon>Streptomycetaceae</taxon>
        <taxon>Streptomyces</taxon>
    </lineage>
</organism>
<dbReference type="Pfam" id="PF19614">
    <property type="entry name" value="DUF6119"/>
    <property type="match status" value="1"/>
</dbReference>
<keyword evidence="2" id="KW-1185">Reference proteome</keyword>